<dbReference type="EMBL" id="JACXVP010000011">
    <property type="protein sequence ID" value="KAG5576361.1"/>
    <property type="molecule type" value="Genomic_DNA"/>
</dbReference>
<comment type="caution">
    <text evidence="1">The sequence shown here is derived from an EMBL/GenBank/DDBJ whole genome shotgun (WGS) entry which is preliminary data.</text>
</comment>
<sequence length="357" mass="40811">MGKPAHFEGQKTLEADFRRLFCQKISWTFIKALAMEPVGLNRFSTSILPKIFTDVCPDLSYGDSWSKWENQPILIDKLSLEWKFFEDVCQDLSYGVGCSRRANRSIFKVKQTPQQIFDVIIAEIFDGFHQDLSYGAGMESVAFDGKAHQFSRSTVPQSGFTTLFLPNFFVDTLKTIAMLPVGPDAKTSLLSRLDKTRSGETPHFVNFRVLYSMDILVIQIFDIIFAEIFHEHLSRPELYSQLVPMGKQANFQGLTVPEVGKPPFCQFLCDIVHGTFGDLDLRCHFIQKYSWTIMKTLALELVCPDWKIDPFSRSNVPRTGKPPILPIFMCFFIHESFADLDFDVIFAKKIHGCQSRP</sequence>
<organism evidence="1 2">
    <name type="scientific">Solanum commersonii</name>
    <name type="common">Commerson's wild potato</name>
    <name type="synonym">Commerson's nightshade</name>
    <dbReference type="NCBI Taxonomy" id="4109"/>
    <lineage>
        <taxon>Eukaryota</taxon>
        <taxon>Viridiplantae</taxon>
        <taxon>Streptophyta</taxon>
        <taxon>Embryophyta</taxon>
        <taxon>Tracheophyta</taxon>
        <taxon>Spermatophyta</taxon>
        <taxon>Magnoliopsida</taxon>
        <taxon>eudicotyledons</taxon>
        <taxon>Gunneridae</taxon>
        <taxon>Pentapetalae</taxon>
        <taxon>asterids</taxon>
        <taxon>lamiids</taxon>
        <taxon>Solanales</taxon>
        <taxon>Solanaceae</taxon>
        <taxon>Solanoideae</taxon>
        <taxon>Solaneae</taxon>
        <taxon>Solanum</taxon>
    </lineage>
</organism>
<accession>A0A9J5WKD7</accession>
<name>A0A9J5WKD7_SOLCO</name>
<dbReference type="AlphaFoldDB" id="A0A9J5WKD7"/>
<reference evidence="1 2" key="1">
    <citation type="submission" date="2020-09" db="EMBL/GenBank/DDBJ databases">
        <title>De no assembly of potato wild relative species, Solanum commersonii.</title>
        <authorList>
            <person name="Cho K."/>
        </authorList>
    </citation>
    <scope>NUCLEOTIDE SEQUENCE [LARGE SCALE GENOMIC DNA]</scope>
    <source>
        <strain evidence="1">LZ3.2</strain>
        <tissue evidence="1">Leaf</tissue>
    </source>
</reference>
<evidence type="ECO:0000313" key="1">
    <source>
        <dbReference type="EMBL" id="KAG5576361.1"/>
    </source>
</evidence>
<keyword evidence="2" id="KW-1185">Reference proteome</keyword>
<evidence type="ECO:0000313" key="2">
    <source>
        <dbReference type="Proteomes" id="UP000824120"/>
    </source>
</evidence>
<protein>
    <submittedName>
        <fullName evidence="1">Uncharacterized protein</fullName>
    </submittedName>
</protein>
<dbReference type="Proteomes" id="UP000824120">
    <property type="component" value="Chromosome 11"/>
</dbReference>
<gene>
    <name evidence="1" type="ORF">H5410_056495</name>
</gene>
<proteinExistence type="predicted"/>